<name>A0AA39KMR3_MICHY</name>
<dbReference type="EMBL" id="JAQQBR010001832">
    <property type="protein sequence ID" value="KAK0167067.1"/>
    <property type="molecule type" value="Genomic_DNA"/>
</dbReference>
<reference evidence="1" key="2">
    <citation type="submission" date="2023-03" db="EMBL/GenBank/DDBJ databases">
        <authorList>
            <person name="Inwood S.N."/>
            <person name="Skelly J.G."/>
            <person name="Guhlin J."/>
            <person name="Harrop T.W.R."/>
            <person name="Goldson S.G."/>
            <person name="Dearden P.K."/>
        </authorList>
    </citation>
    <scope>NUCLEOTIDE SEQUENCE</scope>
    <source>
        <strain evidence="1">Lincoln</strain>
        <tissue evidence="1">Whole body</tissue>
    </source>
</reference>
<proteinExistence type="predicted"/>
<protein>
    <submittedName>
        <fullName evidence="1">Uncharacterized protein</fullName>
    </submittedName>
</protein>
<dbReference type="Proteomes" id="UP001168972">
    <property type="component" value="Unassembled WGS sequence"/>
</dbReference>
<evidence type="ECO:0000313" key="1">
    <source>
        <dbReference type="EMBL" id="KAK0167067.1"/>
    </source>
</evidence>
<sequence>MTSLRSESCICGNPTNEQMELAGRCPVTSIASKSVNRLYVKDKLERHEHDIYYMCNSGKHVGLSPSEFVTTVGVQVSGVERKYSPGKWTTSIRSSELLGCISSSRTAAADLTNGGNKKKMIKWFEALDGEYEQHDGDDNPTARGSPLIIDPVNVGHTTIIIIISVCSASNDYSNNH</sequence>
<reference evidence="1" key="1">
    <citation type="journal article" date="2023" name="bioRxiv">
        <title>Scaffold-level genome assemblies of two parasitoid biocontrol wasps reveal the parthenogenesis mechanism and an associated novel virus.</title>
        <authorList>
            <person name="Inwood S."/>
            <person name="Skelly J."/>
            <person name="Guhlin J."/>
            <person name="Harrop T."/>
            <person name="Goldson S."/>
            <person name="Dearden P."/>
        </authorList>
    </citation>
    <scope>NUCLEOTIDE SEQUENCE</scope>
    <source>
        <strain evidence="1">Lincoln</strain>
        <tissue evidence="1">Whole body</tissue>
    </source>
</reference>
<keyword evidence="2" id="KW-1185">Reference proteome</keyword>
<accession>A0AA39KMR3</accession>
<dbReference type="AlphaFoldDB" id="A0AA39KMR3"/>
<comment type="caution">
    <text evidence="1">The sequence shown here is derived from an EMBL/GenBank/DDBJ whole genome shotgun (WGS) entry which is preliminary data.</text>
</comment>
<organism evidence="1 2">
    <name type="scientific">Microctonus hyperodae</name>
    <name type="common">Parasitoid wasp</name>
    <dbReference type="NCBI Taxonomy" id="165561"/>
    <lineage>
        <taxon>Eukaryota</taxon>
        <taxon>Metazoa</taxon>
        <taxon>Ecdysozoa</taxon>
        <taxon>Arthropoda</taxon>
        <taxon>Hexapoda</taxon>
        <taxon>Insecta</taxon>
        <taxon>Pterygota</taxon>
        <taxon>Neoptera</taxon>
        <taxon>Endopterygota</taxon>
        <taxon>Hymenoptera</taxon>
        <taxon>Apocrita</taxon>
        <taxon>Ichneumonoidea</taxon>
        <taxon>Braconidae</taxon>
        <taxon>Euphorinae</taxon>
        <taxon>Microctonus</taxon>
    </lineage>
</organism>
<gene>
    <name evidence="1" type="ORF">PV327_004511</name>
</gene>
<evidence type="ECO:0000313" key="2">
    <source>
        <dbReference type="Proteomes" id="UP001168972"/>
    </source>
</evidence>